<accession>A0A8J2LRL0</accession>
<feature type="non-terminal residue" evidence="2">
    <location>
        <position position="1"/>
    </location>
</feature>
<reference evidence="2" key="1">
    <citation type="submission" date="2021-06" db="EMBL/GenBank/DDBJ databases">
        <authorList>
            <person name="Hodson N. C."/>
            <person name="Mongue J. A."/>
            <person name="Jaron S. K."/>
        </authorList>
    </citation>
    <scope>NUCLEOTIDE SEQUENCE</scope>
</reference>
<sequence length="86" mass="9199">PGNNDWNKAPARAIRRLSTSTVQPPKREDPPPSYDELFPSAPTTSTPAPAYSAVDITSIIQSQSSSNESKEEESKDPEVSASSQPA</sequence>
<evidence type="ECO:0000313" key="3">
    <source>
        <dbReference type="Proteomes" id="UP000708208"/>
    </source>
</evidence>
<protein>
    <submittedName>
        <fullName evidence="2">Uncharacterized protein</fullName>
    </submittedName>
</protein>
<feature type="compositionally biased region" description="Basic and acidic residues" evidence="1">
    <location>
        <begin position="68"/>
        <end position="78"/>
    </location>
</feature>
<feature type="compositionally biased region" description="Low complexity" evidence="1">
    <location>
        <begin position="39"/>
        <end position="67"/>
    </location>
</feature>
<gene>
    <name evidence="2" type="ORF">AFUS01_LOCUS46855</name>
</gene>
<dbReference type="EMBL" id="CAJVCH010571543">
    <property type="protein sequence ID" value="CAG7837799.1"/>
    <property type="molecule type" value="Genomic_DNA"/>
</dbReference>
<proteinExistence type="predicted"/>
<evidence type="ECO:0000313" key="2">
    <source>
        <dbReference type="EMBL" id="CAG7837799.1"/>
    </source>
</evidence>
<comment type="caution">
    <text evidence="2">The sequence shown here is derived from an EMBL/GenBank/DDBJ whole genome shotgun (WGS) entry which is preliminary data.</text>
</comment>
<name>A0A8J2LRL0_9HEXA</name>
<dbReference type="Proteomes" id="UP000708208">
    <property type="component" value="Unassembled WGS sequence"/>
</dbReference>
<keyword evidence="3" id="KW-1185">Reference proteome</keyword>
<dbReference type="AlphaFoldDB" id="A0A8J2LRL0"/>
<feature type="region of interest" description="Disordered" evidence="1">
    <location>
        <begin position="1"/>
        <end position="86"/>
    </location>
</feature>
<evidence type="ECO:0000256" key="1">
    <source>
        <dbReference type="SAM" id="MobiDB-lite"/>
    </source>
</evidence>
<organism evidence="2 3">
    <name type="scientific">Allacma fusca</name>
    <dbReference type="NCBI Taxonomy" id="39272"/>
    <lineage>
        <taxon>Eukaryota</taxon>
        <taxon>Metazoa</taxon>
        <taxon>Ecdysozoa</taxon>
        <taxon>Arthropoda</taxon>
        <taxon>Hexapoda</taxon>
        <taxon>Collembola</taxon>
        <taxon>Symphypleona</taxon>
        <taxon>Sminthuridae</taxon>
        <taxon>Allacma</taxon>
    </lineage>
</organism>